<dbReference type="EMBL" id="BAAAOR010000047">
    <property type="protein sequence ID" value="GAA1546929.1"/>
    <property type="molecule type" value="Genomic_DNA"/>
</dbReference>
<evidence type="ECO:0008006" key="3">
    <source>
        <dbReference type="Google" id="ProtNLM"/>
    </source>
</evidence>
<name>A0ABN2BTF9_9ACTN</name>
<keyword evidence="2" id="KW-1185">Reference proteome</keyword>
<reference evidence="1 2" key="1">
    <citation type="journal article" date="2019" name="Int. J. Syst. Evol. Microbiol.">
        <title>The Global Catalogue of Microorganisms (GCM) 10K type strain sequencing project: providing services to taxonomists for standard genome sequencing and annotation.</title>
        <authorList>
            <consortium name="The Broad Institute Genomics Platform"/>
            <consortium name="The Broad Institute Genome Sequencing Center for Infectious Disease"/>
            <person name="Wu L."/>
            <person name="Ma J."/>
        </authorList>
    </citation>
    <scope>NUCLEOTIDE SEQUENCE [LARGE SCALE GENOMIC DNA]</scope>
    <source>
        <strain evidence="1 2">JCM 14942</strain>
    </source>
</reference>
<organism evidence="1 2">
    <name type="scientific">Nocardioides humi</name>
    <dbReference type="NCBI Taxonomy" id="449461"/>
    <lineage>
        <taxon>Bacteria</taxon>
        <taxon>Bacillati</taxon>
        <taxon>Actinomycetota</taxon>
        <taxon>Actinomycetes</taxon>
        <taxon>Propionibacteriales</taxon>
        <taxon>Nocardioidaceae</taxon>
        <taxon>Nocardioides</taxon>
    </lineage>
</organism>
<proteinExistence type="predicted"/>
<dbReference type="Proteomes" id="UP001500842">
    <property type="component" value="Unassembled WGS sequence"/>
</dbReference>
<evidence type="ECO:0000313" key="1">
    <source>
        <dbReference type="EMBL" id="GAA1546929.1"/>
    </source>
</evidence>
<protein>
    <recommendedName>
        <fullName evidence="3">Lipoprotein</fullName>
    </recommendedName>
</protein>
<comment type="caution">
    <text evidence="1">The sequence shown here is derived from an EMBL/GenBank/DDBJ whole genome shotgun (WGS) entry which is preliminary data.</text>
</comment>
<accession>A0ABN2BTF9</accession>
<gene>
    <name evidence="1" type="ORF">GCM10009788_56350</name>
</gene>
<sequence length="170" mass="17555">MLGTAPLVVLLALGLGLSGCDGSGSGGSADRAAVDEVEQQADAALDGVLHDVAAALRLDGAQGSRSFTICGESYAPRGVVMQSFVHFDASGELTREKATATTVGLLEDDGWTVDDPDNTVILKAAKGRLVLHVQIGPSLVQVDLVSECVETSDAVAEEYADRPTVDLAWS</sequence>
<evidence type="ECO:0000313" key="2">
    <source>
        <dbReference type="Proteomes" id="UP001500842"/>
    </source>
</evidence>